<feature type="domain" description="ATP-grasp" evidence="14">
    <location>
        <begin position="107"/>
        <end position="313"/>
    </location>
</feature>
<dbReference type="GO" id="GO:0046872">
    <property type="term" value="F:metal ion binding"/>
    <property type="evidence" value="ECO:0007669"/>
    <property type="project" value="InterPro"/>
</dbReference>
<name>A0A934ND77_9BACT</name>
<dbReference type="SUPFAM" id="SSF52440">
    <property type="entry name" value="PreATP-grasp domain"/>
    <property type="match status" value="1"/>
</dbReference>
<dbReference type="InterPro" id="IPR011761">
    <property type="entry name" value="ATP-grasp"/>
</dbReference>
<keyword evidence="5 12" id="KW-0436">Ligase</keyword>
<dbReference type="InterPro" id="IPR016185">
    <property type="entry name" value="PreATP-grasp_dom_sf"/>
</dbReference>
<dbReference type="SUPFAM" id="SSF51246">
    <property type="entry name" value="Rudiment single hybrid motif"/>
    <property type="match status" value="1"/>
</dbReference>
<dbReference type="EC" id="6.3.4.13" evidence="4 12"/>
<evidence type="ECO:0000313" key="16">
    <source>
        <dbReference type="Proteomes" id="UP000620075"/>
    </source>
</evidence>
<evidence type="ECO:0000259" key="14">
    <source>
        <dbReference type="PROSITE" id="PS50975"/>
    </source>
</evidence>
<dbReference type="FunFam" id="3.90.600.10:FF:000001">
    <property type="entry name" value="Trifunctional purine biosynthetic protein adenosine-3"/>
    <property type="match status" value="1"/>
</dbReference>
<dbReference type="PANTHER" id="PTHR43472:SF1">
    <property type="entry name" value="PHOSPHORIBOSYLAMINE--GLYCINE LIGASE, CHLOROPLASTIC"/>
    <property type="match status" value="1"/>
</dbReference>
<dbReference type="GO" id="GO:0005524">
    <property type="term" value="F:ATP binding"/>
    <property type="evidence" value="ECO:0007669"/>
    <property type="project" value="UniProtKB-UniRule"/>
</dbReference>
<evidence type="ECO:0000256" key="6">
    <source>
        <dbReference type="ARBA" id="ARBA00022741"/>
    </source>
</evidence>
<dbReference type="Gene3D" id="3.90.600.10">
    <property type="entry name" value="Phosphoribosylglycinamide synthetase, C-terminal domain"/>
    <property type="match status" value="1"/>
</dbReference>
<dbReference type="NCBIfam" id="TIGR00877">
    <property type="entry name" value="purD"/>
    <property type="match status" value="1"/>
</dbReference>
<comment type="cofactor">
    <cofactor evidence="1">
        <name>Mn(2+)</name>
        <dbReference type="ChEBI" id="CHEBI:29035"/>
    </cofactor>
</comment>
<dbReference type="AlphaFoldDB" id="A0A934ND77"/>
<dbReference type="InterPro" id="IPR020561">
    <property type="entry name" value="PRibGlycinamid_synth_ATP-grasp"/>
</dbReference>
<dbReference type="SMART" id="SM01209">
    <property type="entry name" value="GARS_A"/>
    <property type="match status" value="1"/>
</dbReference>
<evidence type="ECO:0000256" key="12">
    <source>
        <dbReference type="HAMAP-Rule" id="MF_00138"/>
    </source>
</evidence>
<evidence type="ECO:0000313" key="15">
    <source>
        <dbReference type="EMBL" id="MBJ7602853.1"/>
    </source>
</evidence>
<dbReference type="SUPFAM" id="SSF56059">
    <property type="entry name" value="Glutathione synthetase ATP-binding domain-like"/>
    <property type="match status" value="1"/>
</dbReference>
<comment type="catalytic activity">
    <reaction evidence="12">
        <text>5-phospho-beta-D-ribosylamine + glycine + ATP = N(1)-(5-phospho-beta-D-ribosyl)glycinamide + ADP + phosphate + H(+)</text>
        <dbReference type="Rhea" id="RHEA:17453"/>
        <dbReference type="ChEBI" id="CHEBI:15378"/>
        <dbReference type="ChEBI" id="CHEBI:30616"/>
        <dbReference type="ChEBI" id="CHEBI:43474"/>
        <dbReference type="ChEBI" id="CHEBI:57305"/>
        <dbReference type="ChEBI" id="CHEBI:58681"/>
        <dbReference type="ChEBI" id="CHEBI:143788"/>
        <dbReference type="ChEBI" id="CHEBI:456216"/>
        <dbReference type="EC" id="6.3.4.13"/>
    </reaction>
</comment>
<dbReference type="PROSITE" id="PS50975">
    <property type="entry name" value="ATP_GRASP"/>
    <property type="match status" value="1"/>
</dbReference>
<dbReference type="PANTHER" id="PTHR43472">
    <property type="entry name" value="PHOSPHORIBOSYLAMINE--GLYCINE LIGASE"/>
    <property type="match status" value="1"/>
</dbReference>
<dbReference type="InterPro" id="IPR037123">
    <property type="entry name" value="PRibGlycinamide_synth_C_sf"/>
</dbReference>
<dbReference type="Gene3D" id="3.30.470.20">
    <property type="entry name" value="ATP-grasp fold, B domain"/>
    <property type="match status" value="1"/>
</dbReference>
<dbReference type="Pfam" id="PF02844">
    <property type="entry name" value="GARS_N"/>
    <property type="match status" value="1"/>
</dbReference>
<comment type="caution">
    <text evidence="15">The sequence shown here is derived from an EMBL/GenBank/DDBJ whole genome shotgun (WGS) entry which is preliminary data.</text>
</comment>
<comment type="similarity">
    <text evidence="9 12">Belongs to the GARS family.</text>
</comment>
<protein>
    <recommendedName>
        <fullName evidence="4 12">Phosphoribosylamine--glycine ligase</fullName>
        <ecNumber evidence="4 12">6.3.4.13</ecNumber>
    </recommendedName>
    <alternativeName>
        <fullName evidence="12">GARS</fullName>
    </alternativeName>
    <alternativeName>
        <fullName evidence="10 12">Glycinamide ribonucleotide synthetase</fullName>
    </alternativeName>
    <alternativeName>
        <fullName evidence="11 12">Phosphoribosylglycinamide synthetase</fullName>
    </alternativeName>
</protein>
<dbReference type="InterPro" id="IPR000115">
    <property type="entry name" value="PRibGlycinamide_synth"/>
</dbReference>
<dbReference type="InterPro" id="IPR020560">
    <property type="entry name" value="PRibGlycinamide_synth_C-dom"/>
</dbReference>
<dbReference type="InterPro" id="IPR013815">
    <property type="entry name" value="ATP_grasp_subdomain_1"/>
</dbReference>
<evidence type="ECO:0000256" key="1">
    <source>
        <dbReference type="ARBA" id="ARBA00001936"/>
    </source>
</evidence>
<dbReference type="Pfam" id="PF01071">
    <property type="entry name" value="GARS_A"/>
    <property type="match status" value="1"/>
</dbReference>
<dbReference type="GO" id="GO:0006189">
    <property type="term" value="P:'de novo' IMP biosynthetic process"/>
    <property type="evidence" value="ECO:0007669"/>
    <property type="project" value="UniProtKB-UniRule"/>
</dbReference>
<dbReference type="RefSeq" id="WP_338177890.1">
    <property type="nucleotide sequence ID" value="NZ_JAEKNQ010000025.1"/>
</dbReference>
<dbReference type="Proteomes" id="UP000620075">
    <property type="component" value="Unassembled WGS sequence"/>
</dbReference>
<keyword evidence="7 12" id="KW-0658">Purine biosynthesis</keyword>
<evidence type="ECO:0000256" key="3">
    <source>
        <dbReference type="ARBA" id="ARBA00005174"/>
    </source>
</evidence>
<dbReference type="InterPro" id="IPR020559">
    <property type="entry name" value="PRibGlycinamide_synth_CS"/>
</dbReference>
<dbReference type="GO" id="GO:0004637">
    <property type="term" value="F:phosphoribosylamine-glycine ligase activity"/>
    <property type="evidence" value="ECO:0007669"/>
    <property type="project" value="UniProtKB-UniRule"/>
</dbReference>
<dbReference type="Gene3D" id="3.40.50.20">
    <property type="match status" value="1"/>
</dbReference>
<evidence type="ECO:0000256" key="10">
    <source>
        <dbReference type="ARBA" id="ARBA00042242"/>
    </source>
</evidence>
<evidence type="ECO:0000256" key="2">
    <source>
        <dbReference type="ARBA" id="ARBA00001946"/>
    </source>
</evidence>
<dbReference type="GO" id="GO:0009113">
    <property type="term" value="P:purine nucleobase biosynthetic process"/>
    <property type="evidence" value="ECO:0007669"/>
    <property type="project" value="InterPro"/>
</dbReference>
<keyword evidence="6 13" id="KW-0547">Nucleotide-binding</keyword>
<organism evidence="15 16">
    <name type="scientific">Candidatus Dormiibacter inghamiae</name>
    <dbReference type="NCBI Taxonomy" id="3127013"/>
    <lineage>
        <taxon>Bacteria</taxon>
        <taxon>Bacillati</taxon>
        <taxon>Candidatus Dormiibacterota</taxon>
        <taxon>Candidatus Dormibacteria</taxon>
        <taxon>Candidatus Dormibacterales</taxon>
        <taxon>Candidatus Dormibacteraceae</taxon>
        <taxon>Candidatus Dormiibacter</taxon>
    </lineage>
</organism>
<dbReference type="InterPro" id="IPR020562">
    <property type="entry name" value="PRibGlycinamide_synth_N"/>
</dbReference>
<comment type="pathway">
    <text evidence="3 12">Purine metabolism; IMP biosynthesis via de novo pathway; N(1)-(5-phospho-D-ribosyl)glycinamide from 5-phospho-alpha-D-ribose 1-diphosphate: step 2/2.</text>
</comment>
<dbReference type="Gene3D" id="3.30.1490.20">
    <property type="entry name" value="ATP-grasp fold, A domain"/>
    <property type="match status" value="1"/>
</dbReference>
<dbReference type="InterPro" id="IPR011054">
    <property type="entry name" value="Rudment_hybrid_motif"/>
</dbReference>
<dbReference type="PROSITE" id="PS00184">
    <property type="entry name" value="GARS"/>
    <property type="match status" value="1"/>
</dbReference>
<dbReference type="HAMAP" id="MF_00138">
    <property type="entry name" value="GARS"/>
    <property type="match status" value="1"/>
</dbReference>
<dbReference type="EMBL" id="JAEKNQ010000025">
    <property type="protein sequence ID" value="MBJ7602853.1"/>
    <property type="molecule type" value="Genomic_DNA"/>
</dbReference>
<evidence type="ECO:0000256" key="5">
    <source>
        <dbReference type="ARBA" id="ARBA00022598"/>
    </source>
</evidence>
<gene>
    <name evidence="12 15" type="primary">purD</name>
    <name evidence="15" type="ORF">JF888_06625</name>
</gene>
<evidence type="ECO:0000256" key="13">
    <source>
        <dbReference type="PROSITE-ProRule" id="PRU00409"/>
    </source>
</evidence>
<evidence type="ECO:0000256" key="9">
    <source>
        <dbReference type="ARBA" id="ARBA00038345"/>
    </source>
</evidence>
<proteinExistence type="inferred from homology"/>
<comment type="cofactor">
    <cofactor evidence="2">
        <name>Mg(2+)</name>
        <dbReference type="ChEBI" id="CHEBI:18420"/>
    </cofactor>
</comment>
<evidence type="ECO:0000256" key="7">
    <source>
        <dbReference type="ARBA" id="ARBA00022755"/>
    </source>
</evidence>
<reference evidence="15 16" key="1">
    <citation type="submission" date="2020-10" db="EMBL/GenBank/DDBJ databases">
        <title>Ca. Dormibacterota MAGs.</title>
        <authorList>
            <person name="Montgomery K."/>
        </authorList>
    </citation>
    <scope>NUCLEOTIDE SEQUENCE [LARGE SCALE GENOMIC DNA]</scope>
    <source>
        <strain evidence="15">SC8811_S16_3</strain>
    </source>
</reference>
<dbReference type="Pfam" id="PF02843">
    <property type="entry name" value="GARS_C"/>
    <property type="match status" value="1"/>
</dbReference>
<dbReference type="SMART" id="SM01210">
    <property type="entry name" value="GARS_C"/>
    <property type="match status" value="1"/>
</dbReference>
<evidence type="ECO:0000256" key="8">
    <source>
        <dbReference type="ARBA" id="ARBA00022840"/>
    </source>
</evidence>
<evidence type="ECO:0000256" key="4">
    <source>
        <dbReference type="ARBA" id="ARBA00013255"/>
    </source>
</evidence>
<evidence type="ECO:0000256" key="11">
    <source>
        <dbReference type="ARBA" id="ARBA00042864"/>
    </source>
</evidence>
<accession>A0A934ND77</accession>
<keyword evidence="8 13" id="KW-0067">ATP-binding</keyword>
<sequence length="420" mass="43700">MRLLIVGAGAREHALAWKCRQSPLCGELLVAPGNAGTAALARNIPVKPDDSTALLELAKAERIDLAVLGPESAVDAGVGDVLRAEGVPVFGPDRAAGRIESSKAFAKALMREAGIPTAAHRAFSDAEPARAFAAERGGQVAVKADGLALGKGVFVCGSIAESDAAIEALLEQNALGAAGSTVVIEERLFGQELSVFGFSDGRRVLPLEPARDYKRALAGDRGLNTGGMGAYSPPAGVNDSLVEQVHKAVLQPAIDALRERGSQYRGVLYAGLMLTASGAQVIEFNARFGDPEAQVLLPRLESDLVEVMLACARGDLSSAPALRWSPDAAVGVVIASGGYPDSYLTGHEISGLDELPGEVLVFHAGTRLAGQKLITAGGRVLTVVGRGRTVRDARDRAAAAAARVRFQEAFYRHDIAAEAT</sequence>